<dbReference type="GO" id="GO:0009228">
    <property type="term" value="P:thiamine biosynthetic process"/>
    <property type="evidence" value="ECO:0007669"/>
    <property type="project" value="UniProtKB-UniRule"/>
</dbReference>
<comment type="function">
    <text evidence="10 11">Catalyzes the acyloin condensation reaction between C atoms 2 and 3 of pyruvate and glyceraldehyde 3-phosphate to yield 1-deoxy-D-xylulose-5-phosphate (DXP).</text>
</comment>
<feature type="domain" description="Transketolase-like pyrimidine-binding" evidence="12">
    <location>
        <begin position="318"/>
        <end position="482"/>
    </location>
</feature>
<dbReference type="CDD" id="cd02007">
    <property type="entry name" value="TPP_DXS"/>
    <property type="match status" value="1"/>
</dbReference>
<comment type="similarity">
    <text evidence="2 11">Belongs to the transketolase family. DXPS subfamily.</text>
</comment>
<dbReference type="InterPro" id="IPR009014">
    <property type="entry name" value="Transketo_C/PFOR_II"/>
</dbReference>
<keyword evidence="5 11" id="KW-0479">Metal-binding</keyword>
<dbReference type="PANTHER" id="PTHR43322">
    <property type="entry name" value="1-D-DEOXYXYLULOSE 5-PHOSPHATE SYNTHASE-RELATED"/>
    <property type="match status" value="1"/>
</dbReference>
<dbReference type="RefSeq" id="WP_080798092.1">
    <property type="nucleotide sequence ID" value="NZ_LT828540.1"/>
</dbReference>
<dbReference type="GO" id="GO:0016114">
    <property type="term" value="P:terpenoid biosynthetic process"/>
    <property type="evidence" value="ECO:0007669"/>
    <property type="project" value="UniProtKB-UniRule"/>
</dbReference>
<keyword evidence="6 11" id="KW-0460">Magnesium</keyword>
<comment type="pathway">
    <text evidence="1 11">Metabolic intermediate biosynthesis; 1-deoxy-D-xylulose 5-phosphate biosynthesis; 1-deoxy-D-xylulose 5-phosphate from D-glyceraldehyde 3-phosphate and pyruvate: step 1/1.</text>
</comment>
<keyword evidence="8 11" id="KW-0786">Thiamine pyrophosphate</keyword>
<dbReference type="CDD" id="cd07033">
    <property type="entry name" value="TPP_PYR_DXS_TK_like"/>
    <property type="match status" value="1"/>
</dbReference>
<accession>L0R421</accession>
<feature type="binding site" evidence="11">
    <location>
        <position position="73"/>
    </location>
    <ligand>
        <name>thiamine diphosphate</name>
        <dbReference type="ChEBI" id="CHEBI:58937"/>
    </ligand>
</feature>
<dbReference type="InterPro" id="IPR033248">
    <property type="entry name" value="Transketolase_C"/>
</dbReference>
<keyword evidence="15" id="KW-1185">Reference proteome</keyword>
<feature type="binding site" evidence="11">
    <location>
        <position position="285"/>
    </location>
    <ligand>
        <name>thiamine diphosphate</name>
        <dbReference type="ChEBI" id="CHEBI:58937"/>
    </ligand>
</feature>
<dbReference type="NCBIfam" id="TIGR00204">
    <property type="entry name" value="dxs"/>
    <property type="match status" value="1"/>
</dbReference>
<dbReference type="InterPro" id="IPR005477">
    <property type="entry name" value="Dxylulose-5-P_synthase"/>
</dbReference>
<feature type="binding site" evidence="11">
    <location>
        <position position="174"/>
    </location>
    <ligand>
        <name>Mg(2+)</name>
        <dbReference type="ChEBI" id="CHEBI:18420"/>
    </ligand>
</feature>
<dbReference type="InterPro" id="IPR020826">
    <property type="entry name" value="Transketolase_BS"/>
</dbReference>
<dbReference type="SUPFAM" id="SSF52922">
    <property type="entry name" value="TK C-terminal domain-like"/>
    <property type="match status" value="1"/>
</dbReference>
<gene>
    <name evidence="11 13" type="primary">dxs</name>
    <name evidence="13" type="ORF">DEMABW1_80018</name>
    <name evidence="14" type="ORF">MTBBW1_80018</name>
</gene>
<dbReference type="PROSITE" id="PS00802">
    <property type="entry name" value="TRANSKETOLASE_2"/>
    <property type="match status" value="1"/>
</dbReference>
<dbReference type="Pfam" id="PF02779">
    <property type="entry name" value="Transket_pyr"/>
    <property type="match status" value="1"/>
</dbReference>
<keyword evidence="4 11" id="KW-0808">Transferase</keyword>
<feature type="binding site" evidence="11">
    <location>
        <position position="174"/>
    </location>
    <ligand>
        <name>thiamine diphosphate</name>
        <dbReference type="ChEBI" id="CHEBI:58937"/>
    </ligand>
</feature>
<dbReference type="GO" id="GO:0000287">
    <property type="term" value="F:magnesium ion binding"/>
    <property type="evidence" value="ECO:0007669"/>
    <property type="project" value="UniProtKB-UniRule"/>
</dbReference>
<feature type="binding site" evidence="11">
    <location>
        <begin position="114"/>
        <end position="116"/>
    </location>
    <ligand>
        <name>thiamine diphosphate</name>
        <dbReference type="ChEBI" id="CHEBI:58937"/>
    </ligand>
</feature>
<comment type="subunit">
    <text evidence="3 11">Homodimer.</text>
</comment>
<evidence type="ECO:0000256" key="11">
    <source>
        <dbReference type="HAMAP-Rule" id="MF_00315"/>
    </source>
</evidence>
<dbReference type="GO" id="GO:0005829">
    <property type="term" value="C:cytosol"/>
    <property type="evidence" value="ECO:0007669"/>
    <property type="project" value="TreeGrafter"/>
</dbReference>
<dbReference type="Pfam" id="PF13292">
    <property type="entry name" value="DXP_synthase_N"/>
    <property type="match status" value="1"/>
</dbReference>
<dbReference type="AlphaFoldDB" id="L0R421"/>
<evidence type="ECO:0000256" key="1">
    <source>
        <dbReference type="ARBA" id="ARBA00004980"/>
    </source>
</evidence>
<dbReference type="SUPFAM" id="SSF52518">
    <property type="entry name" value="Thiamin diphosphate-binding fold (THDP-binding)"/>
    <property type="match status" value="2"/>
</dbReference>
<dbReference type="STRING" id="1246637.MTBBW1_80018"/>
<evidence type="ECO:0000256" key="6">
    <source>
        <dbReference type="ARBA" id="ARBA00022842"/>
    </source>
</evidence>
<dbReference type="GO" id="GO:0019288">
    <property type="term" value="P:isopentenyl diphosphate biosynthetic process, methylerythritol 4-phosphate pathway"/>
    <property type="evidence" value="ECO:0007669"/>
    <property type="project" value="TreeGrafter"/>
</dbReference>
<dbReference type="PANTHER" id="PTHR43322:SF5">
    <property type="entry name" value="1-DEOXY-D-XYLULOSE-5-PHOSPHATE SYNTHASE, CHLOROPLASTIC"/>
    <property type="match status" value="1"/>
</dbReference>
<keyword evidence="7 11" id="KW-0784">Thiamine biosynthesis</keyword>
<dbReference type="EC" id="2.2.1.7" evidence="11"/>
<dbReference type="Proteomes" id="UP000191931">
    <property type="component" value="Unassembled WGS sequence"/>
</dbReference>
<feature type="binding site" evidence="11">
    <location>
        <position position="145"/>
    </location>
    <ligand>
        <name>Mg(2+)</name>
        <dbReference type="ChEBI" id="CHEBI:18420"/>
    </ligand>
</feature>
<dbReference type="EMBL" id="HF547348">
    <property type="protein sequence ID" value="CCO06629.1"/>
    <property type="molecule type" value="Genomic_DNA"/>
</dbReference>
<evidence type="ECO:0000259" key="12">
    <source>
        <dbReference type="SMART" id="SM00861"/>
    </source>
</evidence>
<reference evidence="13" key="2">
    <citation type="submission" date="2012-12" db="EMBL/GenBank/DDBJ databases">
        <title>Region harboring genes involved in magnetosome formation of Candidatus Desulfamplus magnetosmortis.</title>
        <authorList>
            <person name="Lefevre C.T."/>
            <person name="Bazylinski D.A."/>
        </authorList>
    </citation>
    <scope>NUCLEOTIDE SEQUENCE</scope>
    <source>
        <strain evidence="13">BW-1</strain>
    </source>
</reference>
<evidence type="ECO:0000313" key="14">
    <source>
        <dbReference type="EMBL" id="SLM32680.1"/>
    </source>
</evidence>
<evidence type="ECO:0000256" key="8">
    <source>
        <dbReference type="ARBA" id="ARBA00023052"/>
    </source>
</evidence>
<evidence type="ECO:0000256" key="2">
    <source>
        <dbReference type="ARBA" id="ARBA00011081"/>
    </source>
</evidence>
<dbReference type="OrthoDB" id="9803371at2"/>
<name>L0R421_9BACT</name>
<evidence type="ECO:0000256" key="3">
    <source>
        <dbReference type="ARBA" id="ARBA00011738"/>
    </source>
</evidence>
<evidence type="ECO:0000256" key="5">
    <source>
        <dbReference type="ARBA" id="ARBA00022723"/>
    </source>
</evidence>
<dbReference type="FunFam" id="3.40.50.920:FF:000002">
    <property type="entry name" value="1-deoxy-D-xylulose-5-phosphate synthase"/>
    <property type="match status" value="1"/>
</dbReference>
<dbReference type="FunFam" id="3.40.50.970:FF:000005">
    <property type="entry name" value="1-deoxy-D-xylulose-5-phosphate synthase"/>
    <property type="match status" value="1"/>
</dbReference>
<organism evidence="13">
    <name type="scientific">Desulfamplus magnetovallimortis</name>
    <dbReference type="NCBI Taxonomy" id="1246637"/>
    <lineage>
        <taxon>Bacteria</taxon>
        <taxon>Pseudomonadati</taxon>
        <taxon>Thermodesulfobacteriota</taxon>
        <taxon>Desulfobacteria</taxon>
        <taxon>Desulfobacterales</taxon>
        <taxon>Desulfobacteraceae</taxon>
        <taxon>Desulfamplus</taxon>
    </lineage>
</organism>
<evidence type="ECO:0000256" key="10">
    <source>
        <dbReference type="ARBA" id="ARBA00055605"/>
    </source>
</evidence>
<dbReference type="InterPro" id="IPR029061">
    <property type="entry name" value="THDP-binding"/>
</dbReference>
<dbReference type="UniPathway" id="UPA00064">
    <property type="reaction ID" value="UER00091"/>
</dbReference>
<dbReference type="Gene3D" id="3.40.50.920">
    <property type="match status" value="1"/>
</dbReference>
<dbReference type="Pfam" id="PF02780">
    <property type="entry name" value="Transketolase_C"/>
    <property type="match status" value="1"/>
</dbReference>
<evidence type="ECO:0000313" key="15">
    <source>
        <dbReference type="Proteomes" id="UP000191931"/>
    </source>
</evidence>
<reference evidence="14 15" key="3">
    <citation type="submission" date="2017-03" db="EMBL/GenBank/DDBJ databases">
        <authorList>
            <person name="Afonso C.L."/>
            <person name="Miller P.J."/>
            <person name="Scott M.A."/>
            <person name="Spackman E."/>
            <person name="Goraichik I."/>
            <person name="Dimitrov K.M."/>
            <person name="Suarez D.L."/>
            <person name="Swayne D.E."/>
        </authorList>
    </citation>
    <scope>NUCLEOTIDE SEQUENCE [LARGE SCALE GENOMIC DNA]</scope>
    <source>
        <strain evidence="14">PRJEB14757</strain>
    </source>
</reference>
<feature type="binding site" evidence="11">
    <location>
        <position position="369"/>
    </location>
    <ligand>
        <name>thiamine diphosphate</name>
        <dbReference type="ChEBI" id="CHEBI:58937"/>
    </ligand>
</feature>
<reference evidence="13" key="1">
    <citation type="submission" date="2012-10" db="EMBL/GenBank/DDBJ databases">
        <authorList>
            <person name="Lefevre C."/>
        </authorList>
    </citation>
    <scope>NUCLEOTIDE SEQUENCE</scope>
    <source>
        <strain evidence="13">BW-1</strain>
    </source>
</reference>
<keyword evidence="9 11" id="KW-0414">Isoprene biosynthesis</keyword>
<dbReference type="HAMAP" id="MF_00315">
    <property type="entry name" value="DXP_synth"/>
    <property type="match status" value="1"/>
</dbReference>
<dbReference type="SMART" id="SM00861">
    <property type="entry name" value="Transket_pyr"/>
    <property type="match status" value="1"/>
</dbReference>
<comment type="catalytic activity">
    <reaction evidence="11">
        <text>D-glyceraldehyde 3-phosphate + pyruvate + H(+) = 1-deoxy-D-xylulose 5-phosphate + CO2</text>
        <dbReference type="Rhea" id="RHEA:12605"/>
        <dbReference type="ChEBI" id="CHEBI:15361"/>
        <dbReference type="ChEBI" id="CHEBI:15378"/>
        <dbReference type="ChEBI" id="CHEBI:16526"/>
        <dbReference type="ChEBI" id="CHEBI:57792"/>
        <dbReference type="ChEBI" id="CHEBI:59776"/>
        <dbReference type="EC" id="2.2.1.7"/>
    </reaction>
</comment>
<evidence type="ECO:0000313" key="13">
    <source>
        <dbReference type="EMBL" id="CCO06629.1"/>
    </source>
</evidence>
<sequence>MTLLSTIKNGIDLKKIPREQLPALAREIRERIIAVVSKRGGHLASSLGVVELTLAIHYVFDIPGDSLVWDVGHQAYAHKLLTGRDAHFDTLRTYKGISGFTKRSESPCDAFTVGHSSTSISAGLGIAVGKKLKKNRSKVISVIGDGSMTAGLAYEGLNQAGDSDSDLIVILNDNDMSISPNVGALSSFLSRTLSANYLQNMKKDFGSFLKKLPGIGYDIYQFAKKSENSFKTFVTPGMLFEAFDFDYFGPINGHRLNHLIDIMENIKMLEEPVLLHVTTTKGKGYSPAEKNPVYFHGVGAFDVTTGNGNSSGKKNPVPTYTEIFGKTITKLAEKNEHIVAVTAAMPEGTGLIGFSKKFPDRFFDVGIAEQHAVTFAAGMASQGMKPVVAIYSTFMQRAYDQILHDVCIDSHHVVFALDRGGIVGEDGPTHHGLFDFAFLRNIPNMTIMAPKDEQELAAMLVAAIQHNGPIAVRYPRGKGVGAVSPDSPDYLLIDNPIKIGKAEIIHKRSTTTRKTNAEIVTQKVTAPRKTDTEIVSQEVTSLEKTSDNKLFSNAAETGKNILIIAAGRTVQEGIKAVEELEKMGISPTLVNARFIKPLDAELILELAKEIPLIITVEEHVLDGGFGSAVLELLADNDATGCRVKRIGVKNRFVEHGSQDILRSEYEVDARAIVRAAKQLTEQIAL</sequence>
<evidence type="ECO:0000256" key="9">
    <source>
        <dbReference type="ARBA" id="ARBA00023229"/>
    </source>
</evidence>
<protein>
    <recommendedName>
        <fullName evidence="11">1-deoxy-D-xylulose-5-phosphate synthase</fullName>
        <ecNumber evidence="11">2.2.1.7</ecNumber>
    </recommendedName>
    <alternativeName>
        <fullName evidence="11">1-deoxyxylulose-5-phosphate synthase</fullName>
        <shortName evidence="11">DXP synthase</shortName>
        <shortName evidence="11">DXPS</shortName>
    </alternativeName>
</protein>
<comment type="cofactor">
    <cofactor evidence="11">
        <name>thiamine diphosphate</name>
        <dbReference type="ChEBI" id="CHEBI:58937"/>
    </cofactor>
    <text evidence="11">Binds 1 thiamine pyrophosphate per subunit.</text>
</comment>
<comment type="cofactor">
    <cofactor evidence="11">
        <name>Mg(2+)</name>
        <dbReference type="ChEBI" id="CHEBI:18420"/>
    </cofactor>
    <text evidence="11">Binds 1 Mg(2+) ion per subunit.</text>
</comment>
<proteinExistence type="inferred from homology"/>
<dbReference type="GO" id="GO:0008661">
    <property type="term" value="F:1-deoxy-D-xylulose-5-phosphate synthase activity"/>
    <property type="evidence" value="ECO:0007669"/>
    <property type="project" value="UniProtKB-UniRule"/>
</dbReference>
<dbReference type="InterPro" id="IPR005475">
    <property type="entry name" value="Transketolase-like_Pyr-bd"/>
</dbReference>
<evidence type="ECO:0000256" key="7">
    <source>
        <dbReference type="ARBA" id="ARBA00022977"/>
    </source>
</evidence>
<dbReference type="Gene3D" id="3.40.50.970">
    <property type="match status" value="2"/>
</dbReference>
<feature type="binding site" evidence="11">
    <location>
        <begin position="146"/>
        <end position="147"/>
    </location>
    <ligand>
        <name>thiamine diphosphate</name>
        <dbReference type="ChEBI" id="CHEBI:58937"/>
    </ligand>
</feature>
<evidence type="ECO:0000256" key="4">
    <source>
        <dbReference type="ARBA" id="ARBA00022679"/>
    </source>
</evidence>
<dbReference type="EMBL" id="FWEV01000325">
    <property type="protein sequence ID" value="SLM32680.1"/>
    <property type="molecule type" value="Genomic_DNA"/>
</dbReference>
<dbReference type="GO" id="GO:0030976">
    <property type="term" value="F:thiamine pyrophosphate binding"/>
    <property type="evidence" value="ECO:0007669"/>
    <property type="project" value="UniProtKB-UniRule"/>
</dbReference>
<dbReference type="NCBIfam" id="NF003933">
    <property type="entry name" value="PRK05444.2-2"/>
    <property type="match status" value="1"/>
</dbReference>